<evidence type="ECO:0000256" key="6">
    <source>
        <dbReference type="ARBA" id="ARBA00032875"/>
    </source>
</evidence>
<keyword evidence="4" id="KW-0443">Lipid metabolism</keyword>
<feature type="domain" description="AMP-dependent synthetase/ligase" evidence="7">
    <location>
        <begin position="29"/>
        <end position="426"/>
    </location>
</feature>
<protein>
    <recommendedName>
        <fullName evidence="6">Acyl-CoA synthetase</fullName>
    </recommendedName>
</protein>
<dbReference type="InterPro" id="IPR020845">
    <property type="entry name" value="AMP-binding_CS"/>
</dbReference>
<dbReference type="InterPro" id="IPR000873">
    <property type="entry name" value="AMP-dep_synth/lig_dom"/>
</dbReference>
<gene>
    <name evidence="8" type="ORF">BRM3_12955</name>
</gene>
<dbReference type="InterPro" id="IPR045851">
    <property type="entry name" value="AMP-bd_C_sf"/>
</dbReference>
<keyword evidence="3" id="KW-0276">Fatty acid metabolism</keyword>
<evidence type="ECO:0000259" key="7">
    <source>
        <dbReference type="Pfam" id="PF00501"/>
    </source>
</evidence>
<evidence type="ECO:0000256" key="4">
    <source>
        <dbReference type="ARBA" id="ARBA00023098"/>
    </source>
</evidence>
<dbReference type="Gene3D" id="3.40.50.12780">
    <property type="entry name" value="N-terminal domain of ligase-like"/>
    <property type="match status" value="1"/>
</dbReference>
<dbReference type="EMBL" id="CP107020">
    <property type="protein sequence ID" value="UYG16503.1"/>
    <property type="molecule type" value="Genomic_DNA"/>
</dbReference>
<evidence type="ECO:0000313" key="9">
    <source>
        <dbReference type="Proteomes" id="UP001164305"/>
    </source>
</evidence>
<dbReference type="PANTHER" id="PTHR43272:SF32">
    <property type="entry name" value="AMP-DEPENDENT SYNTHETASE_LIGASE DOMAIN-CONTAINING PROTEIN"/>
    <property type="match status" value="1"/>
</dbReference>
<sequence length="610" mass="65681">MKQFSTAAIASAQDDENATSLLVTDRLGRFPDIPLFERATAPDTWQPVGVAEFLDEVREVAKGLIASGVRSGDVVAIMSRTRYEWTLMDWAIWFAGGVSVPIYETSSPSQIQWIAGNSEARFALVESVRHAEDVSSVRDQLPALERIWCLEQGDLDALKAAGREIDDEQLEAARTSRRAQDVATIIYTSGTTGRPKGAELTHANFVETSRNALDLLGQMVVPPGTRMLMFLPMAHVFARLLVVLAASWGVTTAFTPDTKNLVGDLQSFHPSFLLAVPRVFEKVYNAAEQKATADGKGRIFAAAADTAITYSEALDEPRIPLALRARHALFDRLVYSKLRETMGGRVSWAVSGGAPLGARLAHFFRGIGVTILEGYGLTETTAPVCVNLPWNVKVGTVGPPLPGGTVAIDDNGEILVKGVMVFRGYHGNPEATAEALRDGWFRTGDVGSIDEDGNLSITGRSKELIVTAGGKNVSPAQLEDQIRAHPLVGQCVVVGDQKPFVAAIVTLDAEMLPAWLKNNGRPAMSVAEAAQDETVRAAIQTAIDAANSSVSRAESIRTFEIIDTDFTEENGYLTPSLKLKRNVVVKDFSDVIDRIYSGSKPPEASGGSGS</sequence>
<dbReference type="Gene3D" id="3.30.300.30">
    <property type="match status" value="1"/>
</dbReference>
<dbReference type="CDD" id="cd05907">
    <property type="entry name" value="VL_LC_FACS_like"/>
    <property type="match status" value="1"/>
</dbReference>
<comment type="similarity">
    <text evidence="1">Belongs to the ATP-dependent AMP-binding enzyme family.</text>
</comment>
<evidence type="ECO:0000256" key="2">
    <source>
        <dbReference type="ARBA" id="ARBA00022598"/>
    </source>
</evidence>
<dbReference type="Pfam" id="PF00501">
    <property type="entry name" value="AMP-binding"/>
    <property type="match status" value="1"/>
</dbReference>
<evidence type="ECO:0000256" key="3">
    <source>
        <dbReference type="ARBA" id="ARBA00022832"/>
    </source>
</evidence>
<keyword evidence="2" id="KW-0436">Ligase</keyword>
<dbReference type="RefSeq" id="WP_263593716.1">
    <property type="nucleotide sequence ID" value="NZ_CP107020.1"/>
</dbReference>
<dbReference type="PANTHER" id="PTHR43272">
    <property type="entry name" value="LONG-CHAIN-FATTY-ACID--COA LIGASE"/>
    <property type="match status" value="1"/>
</dbReference>
<comment type="catalytic activity">
    <reaction evidence="5">
        <text>a long-chain fatty acid + ATP + CoA = a long-chain fatty acyl-CoA + AMP + diphosphate</text>
        <dbReference type="Rhea" id="RHEA:15421"/>
        <dbReference type="ChEBI" id="CHEBI:30616"/>
        <dbReference type="ChEBI" id="CHEBI:33019"/>
        <dbReference type="ChEBI" id="CHEBI:57287"/>
        <dbReference type="ChEBI" id="CHEBI:57560"/>
        <dbReference type="ChEBI" id="CHEBI:83139"/>
        <dbReference type="ChEBI" id="CHEBI:456215"/>
        <dbReference type="EC" id="6.2.1.3"/>
    </reaction>
    <physiologicalReaction direction="left-to-right" evidence="5">
        <dbReference type="Rhea" id="RHEA:15422"/>
    </physiologicalReaction>
</comment>
<organism evidence="8 9">
    <name type="scientific">Brachybacterium huguangmaarense</name>
    <dbReference type="NCBI Taxonomy" id="1652028"/>
    <lineage>
        <taxon>Bacteria</taxon>
        <taxon>Bacillati</taxon>
        <taxon>Actinomycetota</taxon>
        <taxon>Actinomycetes</taxon>
        <taxon>Micrococcales</taxon>
        <taxon>Dermabacteraceae</taxon>
        <taxon>Brachybacterium</taxon>
    </lineage>
</organism>
<evidence type="ECO:0000313" key="8">
    <source>
        <dbReference type="EMBL" id="UYG16503.1"/>
    </source>
</evidence>
<dbReference type="InterPro" id="IPR042099">
    <property type="entry name" value="ANL_N_sf"/>
</dbReference>
<keyword evidence="9" id="KW-1185">Reference proteome</keyword>
<evidence type="ECO:0000256" key="1">
    <source>
        <dbReference type="ARBA" id="ARBA00006432"/>
    </source>
</evidence>
<dbReference type="Pfam" id="PF23562">
    <property type="entry name" value="AMP-binding_C_3"/>
    <property type="match status" value="1"/>
</dbReference>
<name>A0ABY6FZZ4_9MICO</name>
<dbReference type="Proteomes" id="UP001164305">
    <property type="component" value="Chromosome"/>
</dbReference>
<evidence type="ECO:0000256" key="5">
    <source>
        <dbReference type="ARBA" id="ARBA00024484"/>
    </source>
</evidence>
<proteinExistence type="inferred from homology"/>
<dbReference type="SUPFAM" id="SSF56801">
    <property type="entry name" value="Acetyl-CoA synthetase-like"/>
    <property type="match status" value="1"/>
</dbReference>
<dbReference type="PROSITE" id="PS00455">
    <property type="entry name" value="AMP_BINDING"/>
    <property type="match status" value="1"/>
</dbReference>
<reference evidence="8" key="1">
    <citation type="submission" date="2022-10" db="EMBL/GenBank/DDBJ databases">
        <title>Whole-Genome Sequencing of Brachybacterium huguangmaarense BRM-3, Isolated from Betula schmidtii.</title>
        <authorList>
            <person name="Haam D."/>
        </authorList>
    </citation>
    <scope>NUCLEOTIDE SEQUENCE</scope>
    <source>
        <strain evidence="8">BRM-3</strain>
    </source>
</reference>
<accession>A0ABY6FZZ4</accession>